<gene>
    <name evidence="2" type="ORF">AA0113_g8537</name>
</gene>
<dbReference type="AlphaFoldDB" id="A0A4Q4RIZ6"/>
<evidence type="ECO:0000313" key="3">
    <source>
        <dbReference type="Proteomes" id="UP000293823"/>
    </source>
</evidence>
<evidence type="ECO:0000313" key="2">
    <source>
        <dbReference type="EMBL" id="RYO56797.1"/>
    </source>
</evidence>
<accession>A0A4Q4RIZ6</accession>
<sequence>MYFKHQNGSYKRVPIYPNAQLGYEGQNADHIKGGMTIYYTQKDFNSSDLGNPVRAFPPGFRMTVGNPSTTTINGTKKGLAYTCLQTILTRGYETPDFPKEPCPAGIMAIQ</sequence>
<comment type="caution">
    <text evidence="2">The sequence shown here is derived from an EMBL/GenBank/DDBJ whole genome shotgun (WGS) entry which is preliminary data.</text>
</comment>
<dbReference type="InterPro" id="IPR018535">
    <property type="entry name" value="DUF1996"/>
</dbReference>
<dbReference type="Pfam" id="PF09362">
    <property type="entry name" value="DUF1996"/>
    <property type="match status" value="1"/>
</dbReference>
<dbReference type="Proteomes" id="UP000293823">
    <property type="component" value="Unassembled WGS sequence"/>
</dbReference>
<reference evidence="3" key="1">
    <citation type="journal article" date="2019" name="bioRxiv">
        <title>Genomics, evolutionary history and diagnostics of the Alternaria alternata species group including apple and Asian pear pathotypes.</title>
        <authorList>
            <person name="Armitage A.D."/>
            <person name="Cockerton H.M."/>
            <person name="Sreenivasaprasad S."/>
            <person name="Woodhall J.W."/>
            <person name="Lane C.R."/>
            <person name="Harrison R.J."/>
            <person name="Clarkson J.P."/>
        </authorList>
    </citation>
    <scope>NUCLEOTIDE SEQUENCE [LARGE SCALE GENOMIC DNA]</scope>
    <source>
        <strain evidence="3">RGR 97.0016</strain>
    </source>
</reference>
<dbReference type="PANTHER" id="PTHR43662">
    <property type="match status" value="1"/>
</dbReference>
<name>A0A4Q4RIZ6_9PLEO</name>
<protein>
    <recommendedName>
        <fullName evidence="1">DUF1996 domain-containing protein</fullName>
    </recommendedName>
</protein>
<keyword evidence="3" id="KW-1185">Reference proteome</keyword>
<proteinExistence type="predicted"/>
<organism evidence="2 3">
    <name type="scientific">Alternaria arborescens</name>
    <dbReference type="NCBI Taxonomy" id="156630"/>
    <lineage>
        <taxon>Eukaryota</taxon>
        <taxon>Fungi</taxon>
        <taxon>Dikarya</taxon>
        <taxon>Ascomycota</taxon>
        <taxon>Pezizomycotina</taxon>
        <taxon>Dothideomycetes</taxon>
        <taxon>Pleosporomycetidae</taxon>
        <taxon>Pleosporales</taxon>
        <taxon>Pleosporineae</taxon>
        <taxon>Pleosporaceae</taxon>
        <taxon>Alternaria</taxon>
        <taxon>Alternaria sect. Alternaria</taxon>
    </lineage>
</organism>
<feature type="domain" description="DUF1996" evidence="1">
    <location>
        <begin position="1"/>
        <end position="108"/>
    </location>
</feature>
<dbReference type="EMBL" id="PEJP01000035">
    <property type="protein sequence ID" value="RYO56797.1"/>
    <property type="molecule type" value="Genomic_DNA"/>
</dbReference>
<dbReference type="PANTHER" id="PTHR43662:SF5">
    <property type="entry name" value="DUF1996 DOMAIN-CONTAINING PROTEIN"/>
    <property type="match status" value="1"/>
</dbReference>
<dbReference type="OrthoDB" id="74764at2759"/>
<evidence type="ECO:0000259" key="1">
    <source>
        <dbReference type="Pfam" id="PF09362"/>
    </source>
</evidence>